<evidence type="ECO:0000256" key="5">
    <source>
        <dbReference type="ARBA" id="ARBA00023054"/>
    </source>
</evidence>
<reference evidence="10" key="3">
    <citation type="submission" date="2025-09" db="UniProtKB">
        <authorList>
            <consortium name="Ensembl"/>
        </authorList>
    </citation>
    <scope>IDENTIFICATION</scope>
</reference>
<reference evidence="11" key="1">
    <citation type="submission" date="2011-12" db="EMBL/GenBank/DDBJ databases">
        <title>The Draft Genome of Lepisosteus oculatus.</title>
        <authorList>
            <consortium name="The Broad Institute Genome Assembly &amp; Analysis Group"/>
            <consortium name="Computational R&amp;D Group"/>
            <consortium name="and Sequencing Platform"/>
            <person name="Di Palma F."/>
            <person name="Alfoldi J."/>
            <person name="Johnson J."/>
            <person name="Berlin A."/>
            <person name="Gnerre S."/>
            <person name="Jaffe D."/>
            <person name="MacCallum I."/>
            <person name="Young S."/>
            <person name="Walker B.J."/>
            <person name="Lander E.S."/>
            <person name="Lindblad-Toh K."/>
        </authorList>
    </citation>
    <scope>NUCLEOTIDE SEQUENCE [LARGE SCALE GENOMIC DNA]</scope>
</reference>
<dbReference type="AlphaFoldDB" id="W5MJJ7"/>
<dbReference type="GO" id="GO:0005737">
    <property type="term" value="C:cytoplasm"/>
    <property type="evidence" value="ECO:0000318"/>
    <property type="project" value="GO_Central"/>
</dbReference>
<evidence type="ECO:0000256" key="6">
    <source>
        <dbReference type="ARBA" id="ARBA00023212"/>
    </source>
</evidence>
<evidence type="ECO:0000256" key="3">
    <source>
        <dbReference type="ARBA" id="ARBA00022490"/>
    </source>
</evidence>
<dbReference type="FunFam" id="1.20.5.1700:FF:000001">
    <property type="entry name" value="Transforming acidic coiled-coil-containing protein 1 isoform 2"/>
    <property type="match status" value="1"/>
</dbReference>
<proteinExistence type="inferred from homology"/>
<dbReference type="GO" id="GO:0005856">
    <property type="term" value="C:cytoskeleton"/>
    <property type="evidence" value="ECO:0007669"/>
    <property type="project" value="UniProtKB-SubCell"/>
</dbReference>
<dbReference type="GO" id="GO:0007052">
    <property type="term" value="P:mitotic spindle organization"/>
    <property type="evidence" value="ECO:0007669"/>
    <property type="project" value="InterPro"/>
</dbReference>
<feature type="compositionally biased region" description="Polar residues" evidence="8">
    <location>
        <begin position="517"/>
        <end position="528"/>
    </location>
</feature>
<keyword evidence="5 7" id="KW-0175">Coiled coil</keyword>
<feature type="region of interest" description="Disordered" evidence="8">
    <location>
        <begin position="488"/>
        <end position="543"/>
    </location>
</feature>
<name>W5MJJ7_LEPOC</name>
<dbReference type="GeneID" id="102691673"/>
<dbReference type="Gene3D" id="1.20.5.1700">
    <property type="match status" value="1"/>
</dbReference>
<dbReference type="Proteomes" id="UP000018468">
    <property type="component" value="Linkage group LG4"/>
</dbReference>
<evidence type="ECO:0000256" key="1">
    <source>
        <dbReference type="ARBA" id="ARBA00004245"/>
    </source>
</evidence>
<dbReference type="Bgee" id="ENSLOCG00000007068">
    <property type="expression patterns" value="Expressed in ovary and 12 other cell types or tissues"/>
</dbReference>
<evidence type="ECO:0000256" key="4">
    <source>
        <dbReference type="ARBA" id="ARBA00022553"/>
    </source>
</evidence>
<evidence type="ECO:0000256" key="2">
    <source>
        <dbReference type="ARBA" id="ARBA00009423"/>
    </source>
</evidence>
<feature type="coiled-coil region" evidence="7">
    <location>
        <begin position="764"/>
        <end position="844"/>
    </location>
</feature>
<dbReference type="PANTHER" id="PTHR13924:SF4">
    <property type="entry name" value="TRANSFORMING ACIDIC COILED-COIL-CONTAINING PROTEIN 3"/>
    <property type="match status" value="1"/>
</dbReference>
<dbReference type="STRING" id="7918.ENSLOCP00000008556"/>
<protein>
    <submittedName>
        <fullName evidence="10">Transforming, acidic coiled-coil containing protein 3</fullName>
    </submittedName>
</protein>
<dbReference type="GeneTree" id="ENSGT00940000158858"/>
<keyword evidence="4" id="KW-0597">Phosphoprotein</keyword>
<dbReference type="FunCoup" id="W5MJJ7">
    <property type="interactions" value="1411"/>
</dbReference>
<feature type="compositionally biased region" description="Polar residues" evidence="8">
    <location>
        <begin position="375"/>
        <end position="384"/>
    </location>
</feature>
<dbReference type="Pfam" id="PF25777">
    <property type="entry name" value="Aurora-A_bind_TACC3"/>
    <property type="match status" value="1"/>
</dbReference>
<dbReference type="OrthoDB" id="10255048at2759"/>
<feature type="domain" description="Transforming acidic coiled-coil-containing protein C-terminal" evidence="9">
    <location>
        <begin position="755"/>
        <end position="955"/>
    </location>
</feature>
<dbReference type="EMBL" id="AHAT01036747">
    <property type="status" value="NOT_ANNOTATED_CDS"/>
    <property type="molecule type" value="Genomic_DNA"/>
</dbReference>
<dbReference type="KEGG" id="loc:102691673"/>
<evidence type="ECO:0000313" key="11">
    <source>
        <dbReference type="Proteomes" id="UP000018468"/>
    </source>
</evidence>
<dbReference type="OMA" id="GVSKMQN"/>
<feature type="region of interest" description="Disordered" evidence="8">
    <location>
        <begin position="359"/>
        <end position="469"/>
    </location>
</feature>
<dbReference type="GO" id="GO:0021987">
    <property type="term" value="P:cerebral cortex development"/>
    <property type="evidence" value="ECO:0000318"/>
    <property type="project" value="GO_Central"/>
</dbReference>
<evidence type="ECO:0000256" key="7">
    <source>
        <dbReference type="SAM" id="Coils"/>
    </source>
</evidence>
<dbReference type="InterPro" id="IPR007707">
    <property type="entry name" value="TACC_C"/>
</dbReference>
<comment type="subcellular location">
    <subcellularLocation>
        <location evidence="1">Cytoplasm</location>
        <location evidence="1">Cytoskeleton</location>
    </subcellularLocation>
</comment>
<dbReference type="InterPro" id="IPR039915">
    <property type="entry name" value="TACC"/>
</dbReference>
<dbReference type="Pfam" id="PF05010">
    <property type="entry name" value="TACC_C"/>
    <property type="match status" value="1"/>
</dbReference>
<dbReference type="GO" id="GO:0007097">
    <property type="term" value="P:nuclear migration"/>
    <property type="evidence" value="ECO:0000318"/>
    <property type="project" value="GO_Central"/>
</dbReference>
<keyword evidence="3" id="KW-0963">Cytoplasm</keyword>
<comment type="similarity">
    <text evidence="2">Belongs to the TACC family.</text>
</comment>
<organism evidence="10 11">
    <name type="scientific">Lepisosteus oculatus</name>
    <name type="common">Spotted gar</name>
    <dbReference type="NCBI Taxonomy" id="7918"/>
    <lineage>
        <taxon>Eukaryota</taxon>
        <taxon>Metazoa</taxon>
        <taxon>Chordata</taxon>
        <taxon>Craniata</taxon>
        <taxon>Vertebrata</taxon>
        <taxon>Euteleostomi</taxon>
        <taxon>Actinopterygii</taxon>
        <taxon>Neopterygii</taxon>
        <taxon>Holostei</taxon>
        <taxon>Semionotiformes</taxon>
        <taxon>Lepisosteidae</taxon>
        <taxon>Lepisosteus</taxon>
    </lineage>
</organism>
<dbReference type="Ensembl" id="ENSLOCT00000008566.1">
    <property type="protein sequence ID" value="ENSLOCP00000008556.1"/>
    <property type="gene ID" value="ENSLOCG00000007068.1"/>
</dbReference>
<evidence type="ECO:0000313" key="10">
    <source>
        <dbReference type="Ensembl" id="ENSLOCP00000008556.1"/>
    </source>
</evidence>
<keyword evidence="6" id="KW-0206">Cytoskeleton</keyword>
<feature type="compositionally biased region" description="Basic and acidic residues" evidence="8">
    <location>
        <begin position="385"/>
        <end position="396"/>
    </location>
</feature>
<feature type="coiled-coil region" evidence="7">
    <location>
        <begin position="873"/>
        <end position="957"/>
    </location>
</feature>
<sequence length="961" mass="104615">MSVVAVNDENFGVDPARSCISLETCDILQPTGRPSILRQSQKENMPPKSLAKGVKVCFQTPLRDPVTRKIVSSNKGSQVERADGLDDCTKAMETLSLENHPAAITGASCLESKEVASFDEPMSDGNGFNMTDVHFPDDGIRIESKGEYSIDFDHLDAINPFKSSSQVGNSPVKAMNTVETPAQMAVSPERGVSEITSADDSMSTTLPISLSMDNSDAGLKTEVVNSPVVIKARDASSFDIPEDAKNESDDIVLKADDILDNLDRTAPLSSSLTLQNSPLPAKGSYAVDFDSLDSINPFKTGGSKLQNSPVCGLSQPSTTSALTTEVPQRLDLNQSAAEPLKCGLAEDVLELGLIPDSFSKEGAKPPLQETPGPEVSTTVPTTSLIKDDPPRSDADKPTANAPPQLKDGPVKLEFNFDDGQAKCKPPPKKLGKRPAGAKAVLKNAVAADGKRTQTKPLPEDTKPAEADIPIPKASYNFDFDTFDDPSFNPFGMGSKIGNSPERPSKLDSSCEVGMVQETASEAAVSQPTVPEEKPGEDEVGGSRGTLSLTEVKSTVIQDSSTNKTETFELCDNGGSAKEREPIAIFENLAEECPRSLTESAQNATNTITSNSELACNEIFMSGTEFLSGGFDDPIDYLEQFGSSTFKESALRKQSLYMKFDPLLRESPQKSAPRYAEMSGVQLPLPLASRMEALKAGAESMQKTEDKHGGLSFLESFPTAEADLLAPTGPSALGSLVPDFPLPGAGEDAIFDVLKYSQKDMDAAIERVRLEVKDKECEIAEWQDKYEKLRIDYQEMGKIVSGFEATVAQIMDEGQKQKEAASLEIEKALQEKQQVLLDLNSMEKSFSDLFKRFEKQKVVIEGYRKNEETLKKCAQDYLARIKKEEQRYQTLKAHAEEKIGLANEEIAQVRLKLKAETAALQAQLRREQVKIQSLERSLEQKEKENEELTKLCDELIVNVQKT</sequence>
<dbReference type="InParanoid" id="W5MJJ7"/>
<dbReference type="CTD" id="10460"/>
<evidence type="ECO:0000256" key="8">
    <source>
        <dbReference type="SAM" id="MobiDB-lite"/>
    </source>
</evidence>
<dbReference type="InterPro" id="IPR057663">
    <property type="entry name" value="TACC3_Aurora-A_bind"/>
</dbReference>
<reference evidence="10" key="2">
    <citation type="submission" date="2025-08" db="UniProtKB">
        <authorList>
            <consortium name="Ensembl"/>
        </authorList>
    </citation>
    <scope>IDENTIFICATION</scope>
</reference>
<accession>W5MJJ7</accession>
<dbReference type="eggNOG" id="ENOG502QQ1G">
    <property type="taxonomic scope" value="Eukaryota"/>
</dbReference>
<dbReference type="PANTHER" id="PTHR13924">
    <property type="entry name" value="TRANSFORMING ACIDIC COILED-COIL CONTAINING PROTEIN 1/2"/>
    <property type="match status" value="1"/>
</dbReference>
<dbReference type="GO" id="GO:0000226">
    <property type="term" value="P:microtubule cytoskeleton organization"/>
    <property type="evidence" value="ECO:0000318"/>
    <property type="project" value="GO_Central"/>
</dbReference>
<keyword evidence="11" id="KW-1185">Reference proteome</keyword>
<evidence type="ECO:0000259" key="9">
    <source>
        <dbReference type="Pfam" id="PF05010"/>
    </source>
</evidence>